<organism evidence="3 4">
    <name type="scientific">Coptis chinensis</name>
    <dbReference type="NCBI Taxonomy" id="261450"/>
    <lineage>
        <taxon>Eukaryota</taxon>
        <taxon>Viridiplantae</taxon>
        <taxon>Streptophyta</taxon>
        <taxon>Embryophyta</taxon>
        <taxon>Tracheophyta</taxon>
        <taxon>Spermatophyta</taxon>
        <taxon>Magnoliopsida</taxon>
        <taxon>Ranunculales</taxon>
        <taxon>Ranunculaceae</taxon>
        <taxon>Coptidoideae</taxon>
        <taxon>Coptis</taxon>
    </lineage>
</organism>
<comment type="catalytic activity">
    <reaction evidence="1">
        <text>[(1-&gt;4)-alpha-D-glucosyl](n) + ADP-alpha-D-glucose = [(1-&gt;4)-alpha-D-glucosyl](n+1) + ADP + H(+)</text>
        <dbReference type="Rhea" id="RHEA:18189"/>
        <dbReference type="Rhea" id="RHEA-COMP:9584"/>
        <dbReference type="Rhea" id="RHEA-COMP:9587"/>
        <dbReference type="ChEBI" id="CHEBI:15378"/>
        <dbReference type="ChEBI" id="CHEBI:15444"/>
        <dbReference type="ChEBI" id="CHEBI:57498"/>
        <dbReference type="ChEBI" id="CHEBI:456216"/>
        <dbReference type="EC" id="2.4.1.21"/>
    </reaction>
</comment>
<dbReference type="AlphaFoldDB" id="A0A835HWQ9"/>
<gene>
    <name evidence="3" type="ORF">IFM89_023119</name>
</gene>
<dbReference type="PANTHER" id="PTHR46083:SF2">
    <property type="entry name" value="STARCH SYNTHASE 4, CHLOROPLASTIC_AMYLOPLASTIC-RELATED"/>
    <property type="match status" value="1"/>
</dbReference>
<sequence>MISMRYGAVAIANKTGGLNDSVFYVDDDAIPLQFCNGFTIVTADEQEVRVKEMRKQEEYLKQVKDRAPRHLGVGVPGWEGLSFSLEVWFYEYFRRKSYPHEYTDERPRLGLARTLSAVDRCEIGP</sequence>
<proteinExistence type="predicted"/>
<reference evidence="3 4" key="1">
    <citation type="submission" date="2020-10" db="EMBL/GenBank/DDBJ databases">
        <title>The Coptis chinensis genome and diversification of protoberbering-type alkaloids.</title>
        <authorList>
            <person name="Wang B."/>
            <person name="Shu S."/>
            <person name="Song C."/>
            <person name="Liu Y."/>
        </authorList>
    </citation>
    <scope>NUCLEOTIDE SEQUENCE [LARGE SCALE GENOMIC DNA]</scope>
    <source>
        <strain evidence="3">HL-2020</strain>
        <tissue evidence="3">Leaf</tissue>
    </source>
</reference>
<dbReference type="PANTHER" id="PTHR46083">
    <property type="match status" value="1"/>
</dbReference>
<comment type="caution">
    <text evidence="3">The sequence shown here is derived from an EMBL/GenBank/DDBJ whole genome shotgun (WGS) entry which is preliminary data.</text>
</comment>
<keyword evidence="4" id="KW-1185">Reference proteome</keyword>
<dbReference type="Proteomes" id="UP000631114">
    <property type="component" value="Unassembled WGS sequence"/>
</dbReference>
<dbReference type="EMBL" id="JADFTS010000005">
    <property type="protein sequence ID" value="KAF9606096.1"/>
    <property type="molecule type" value="Genomic_DNA"/>
</dbReference>
<dbReference type="Gene3D" id="3.40.50.2000">
    <property type="entry name" value="Glycogen Phosphorylase B"/>
    <property type="match status" value="1"/>
</dbReference>
<name>A0A835HWQ9_9MAGN</name>
<evidence type="ECO:0000256" key="2">
    <source>
        <dbReference type="ARBA" id="ARBA00012588"/>
    </source>
</evidence>
<protein>
    <recommendedName>
        <fullName evidence="2">starch synthase</fullName>
        <ecNumber evidence="2">2.4.1.21</ecNumber>
    </recommendedName>
</protein>
<evidence type="ECO:0000313" key="3">
    <source>
        <dbReference type="EMBL" id="KAF9606096.1"/>
    </source>
</evidence>
<dbReference type="SUPFAM" id="SSF53756">
    <property type="entry name" value="UDP-Glycosyltransferase/glycogen phosphorylase"/>
    <property type="match status" value="1"/>
</dbReference>
<evidence type="ECO:0000256" key="1">
    <source>
        <dbReference type="ARBA" id="ARBA00001478"/>
    </source>
</evidence>
<accession>A0A835HWQ9</accession>
<dbReference type="EC" id="2.4.1.21" evidence="2"/>
<dbReference type="GO" id="GO:0009011">
    <property type="term" value="F:alpha-1,4-glucan glucosyltransferase (ADP-glucose donor) activity"/>
    <property type="evidence" value="ECO:0007669"/>
    <property type="project" value="UniProtKB-EC"/>
</dbReference>
<dbReference type="OrthoDB" id="2018403at2759"/>
<evidence type="ECO:0000313" key="4">
    <source>
        <dbReference type="Proteomes" id="UP000631114"/>
    </source>
</evidence>